<dbReference type="GO" id="GO:0003677">
    <property type="term" value="F:DNA binding"/>
    <property type="evidence" value="ECO:0007669"/>
    <property type="project" value="UniProtKB-KW"/>
</dbReference>
<keyword evidence="8" id="KW-1185">Reference proteome</keyword>
<comment type="similarity">
    <text evidence="1">In the C-terminal section; belongs to the class-I pyridoxal-phosphate-dependent aminotransferase family.</text>
</comment>
<keyword evidence="7" id="KW-0032">Aminotransferase</keyword>
<keyword evidence="5" id="KW-0804">Transcription</keyword>
<organism evidence="7 8">
    <name type="scientific">Solirubrobacter ginsenosidimutans</name>
    <dbReference type="NCBI Taxonomy" id="490573"/>
    <lineage>
        <taxon>Bacteria</taxon>
        <taxon>Bacillati</taxon>
        <taxon>Actinomycetota</taxon>
        <taxon>Thermoleophilia</taxon>
        <taxon>Solirubrobacterales</taxon>
        <taxon>Solirubrobacteraceae</taxon>
        <taxon>Solirubrobacter</taxon>
    </lineage>
</organism>
<keyword evidence="2" id="KW-0663">Pyridoxal phosphate</keyword>
<sequence>MLPDRGLSGPHLARLLGSWRSSGPAYLALARAVRLLVLDGRLPLRTRLPGERELAEALGVSRTTATAAYAALRDEGFLASRRGSGSWTRLPADVGVAADVAPYAEDVIDLSCAACAAPEGALHAALVAASAELPRHLPGPGYDAAGLPTLRAAIAGHLTGRGLPTSPEQVLVTAGALHAFTLLLRVLAGPGDRVVTEHPTYPAALDAVRAMGARPVPVSMLPGGWDLDMLEATMRQAAPRLVYVIPDHQNPTGLTMPVGDRERIVALARASRTPLIVDETIAGLHLDGGTPPPPVATFDPDGETAITVGSMSKTFWAGMRIGWIRANPALVRRLAAARAALDICSPVLEQLVAVSLLAEADDVLVRQRAGARSRRDAFLAALSVHLPEWRIDPPAGGLSLWAELDAPRSTALAAVADRFGLRLAAGPRFGVDGAFERYVRLPFSLPEPVLEDAALRLAVAWRAVSESAPVSAEPPAALVV</sequence>
<dbReference type="InterPro" id="IPR015422">
    <property type="entry name" value="PyrdxlP-dep_Trfase_small"/>
</dbReference>
<dbReference type="PROSITE" id="PS50949">
    <property type="entry name" value="HTH_GNTR"/>
    <property type="match status" value="1"/>
</dbReference>
<protein>
    <submittedName>
        <fullName evidence="7">PLP-dependent aminotransferase family protein</fullName>
    </submittedName>
</protein>
<name>A0A9X3N556_9ACTN</name>
<dbReference type="InterPro" id="IPR036388">
    <property type="entry name" value="WH-like_DNA-bd_sf"/>
</dbReference>
<dbReference type="InterPro" id="IPR015421">
    <property type="entry name" value="PyrdxlP-dep_Trfase_major"/>
</dbReference>
<dbReference type="InterPro" id="IPR036390">
    <property type="entry name" value="WH_DNA-bd_sf"/>
</dbReference>
<dbReference type="PANTHER" id="PTHR46577:SF1">
    <property type="entry name" value="HTH-TYPE TRANSCRIPTIONAL REGULATORY PROTEIN GABR"/>
    <property type="match status" value="1"/>
</dbReference>
<dbReference type="SMART" id="SM00345">
    <property type="entry name" value="HTH_GNTR"/>
    <property type="match status" value="1"/>
</dbReference>
<dbReference type="InterPro" id="IPR000524">
    <property type="entry name" value="Tscrpt_reg_HTH_GntR"/>
</dbReference>
<keyword evidence="7" id="KW-0808">Transferase</keyword>
<dbReference type="EMBL" id="JAPDOD010000076">
    <property type="protein sequence ID" value="MDA0166777.1"/>
    <property type="molecule type" value="Genomic_DNA"/>
</dbReference>
<dbReference type="PANTHER" id="PTHR46577">
    <property type="entry name" value="HTH-TYPE TRANSCRIPTIONAL REGULATORY PROTEIN GABR"/>
    <property type="match status" value="1"/>
</dbReference>
<evidence type="ECO:0000256" key="4">
    <source>
        <dbReference type="ARBA" id="ARBA00023125"/>
    </source>
</evidence>
<keyword evidence="3" id="KW-0805">Transcription regulation</keyword>
<proteinExistence type="inferred from homology"/>
<comment type="caution">
    <text evidence="7">The sequence shown here is derived from an EMBL/GenBank/DDBJ whole genome shotgun (WGS) entry which is preliminary data.</text>
</comment>
<dbReference type="CDD" id="cd00609">
    <property type="entry name" value="AAT_like"/>
    <property type="match status" value="1"/>
</dbReference>
<dbReference type="InterPro" id="IPR004839">
    <property type="entry name" value="Aminotransferase_I/II_large"/>
</dbReference>
<dbReference type="RefSeq" id="WP_270046031.1">
    <property type="nucleotide sequence ID" value="NZ_JAPDOD010000076.1"/>
</dbReference>
<reference evidence="7" key="1">
    <citation type="submission" date="2022-10" db="EMBL/GenBank/DDBJ databases">
        <title>The WGS of Solirubrobacter ginsenosidimutans DSM 21036.</title>
        <authorList>
            <person name="Jiang Z."/>
        </authorList>
    </citation>
    <scope>NUCLEOTIDE SEQUENCE</scope>
    <source>
        <strain evidence="7">DSM 21036</strain>
    </source>
</reference>
<feature type="domain" description="HTH gntR-type" evidence="6">
    <location>
        <begin position="23"/>
        <end position="91"/>
    </location>
</feature>
<evidence type="ECO:0000256" key="2">
    <source>
        <dbReference type="ARBA" id="ARBA00022898"/>
    </source>
</evidence>
<dbReference type="SUPFAM" id="SSF46785">
    <property type="entry name" value="Winged helix' DNA-binding domain"/>
    <property type="match status" value="1"/>
</dbReference>
<evidence type="ECO:0000259" key="6">
    <source>
        <dbReference type="PROSITE" id="PS50949"/>
    </source>
</evidence>
<dbReference type="GO" id="GO:0030170">
    <property type="term" value="F:pyridoxal phosphate binding"/>
    <property type="evidence" value="ECO:0007669"/>
    <property type="project" value="InterPro"/>
</dbReference>
<accession>A0A9X3N556</accession>
<dbReference type="Pfam" id="PF00392">
    <property type="entry name" value="GntR"/>
    <property type="match status" value="1"/>
</dbReference>
<dbReference type="SUPFAM" id="SSF53383">
    <property type="entry name" value="PLP-dependent transferases"/>
    <property type="match status" value="1"/>
</dbReference>
<dbReference type="Gene3D" id="3.90.1150.10">
    <property type="entry name" value="Aspartate Aminotransferase, domain 1"/>
    <property type="match status" value="1"/>
</dbReference>
<dbReference type="Pfam" id="PF00155">
    <property type="entry name" value="Aminotran_1_2"/>
    <property type="match status" value="1"/>
</dbReference>
<evidence type="ECO:0000256" key="5">
    <source>
        <dbReference type="ARBA" id="ARBA00023163"/>
    </source>
</evidence>
<dbReference type="PRINTS" id="PR00035">
    <property type="entry name" value="HTHGNTR"/>
</dbReference>
<evidence type="ECO:0000313" key="7">
    <source>
        <dbReference type="EMBL" id="MDA0166777.1"/>
    </source>
</evidence>
<dbReference type="AlphaFoldDB" id="A0A9X3N556"/>
<keyword evidence="4" id="KW-0238">DNA-binding</keyword>
<dbReference type="Proteomes" id="UP001149140">
    <property type="component" value="Unassembled WGS sequence"/>
</dbReference>
<evidence type="ECO:0000256" key="1">
    <source>
        <dbReference type="ARBA" id="ARBA00005384"/>
    </source>
</evidence>
<evidence type="ECO:0000313" key="8">
    <source>
        <dbReference type="Proteomes" id="UP001149140"/>
    </source>
</evidence>
<dbReference type="Gene3D" id="3.40.640.10">
    <property type="entry name" value="Type I PLP-dependent aspartate aminotransferase-like (Major domain)"/>
    <property type="match status" value="1"/>
</dbReference>
<dbReference type="InterPro" id="IPR015424">
    <property type="entry name" value="PyrdxlP-dep_Trfase"/>
</dbReference>
<gene>
    <name evidence="7" type="ORF">OM076_41335</name>
</gene>
<dbReference type="Gene3D" id="1.10.10.10">
    <property type="entry name" value="Winged helix-like DNA-binding domain superfamily/Winged helix DNA-binding domain"/>
    <property type="match status" value="1"/>
</dbReference>
<evidence type="ECO:0000256" key="3">
    <source>
        <dbReference type="ARBA" id="ARBA00023015"/>
    </source>
</evidence>
<dbReference type="InterPro" id="IPR051446">
    <property type="entry name" value="HTH_trans_reg/aminotransferase"/>
</dbReference>
<dbReference type="GO" id="GO:0008483">
    <property type="term" value="F:transaminase activity"/>
    <property type="evidence" value="ECO:0007669"/>
    <property type="project" value="UniProtKB-KW"/>
</dbReference>
<dbReference type="GO" id="GO:0003700">
    <property type="term" value="F:DNA-binding transcription factor activity"/>
    <property type="evidence" value="ECO:0007669"/>
    <property type="project" value="InterPro"/>
</dbReference>